<comment type="caution">
    <text evidence="1">The sequence shown here is derived from an EMBL/GenBank/DDBJ whole genome shotgun (WGS) entry which is preliminary data.</text>
</comment>
<organism evidence="1 2">
    <name type="scientific">Shewanella pneumatophori</name>
    <dbReference type="NCBI Taxonomy" id="314092"/>
    <lineage>
        <taxon>Bacteria</taxon>
        <taxon>Pseudomonadati</taxon>
        <taxon>Pseudomonadota</taxon>
        <taxon>Gammaproteobacteria</taxon>
        <taxon>Alteromonadales</taxon>
        <taxon>Shewanellaceae</taxon>
        <taxon>Shewanella</taxon>
    </lineage>
</organism>
<keyword evidence="2" id="KW-1185">Reference proteome</keyword>
<dbReference type="Proteomes" id="UP001139293">
    <property type="component" value="Unassembled WGS sequence"/>
</dbReference>
<gene>
    <name evidence="1" type="ORF">L2740_15505</name>
</gene>
<proteinExistence type="predicted"/>
<evidence type="ECO:0000313" key="2">
    <source>
        <dbReference type="Proteomes" id="UP001139293"/>
    </source>
</evidence>
<protein>
    <submittedName>
        <fullName evidence="1">Uncharacterized protein</fullName>
    </submittedName>
</protein>
<dbReference type="EMBL" id="JAKILB010000010">
    <property type="protein sequence ID" value="MCL1139951.1"/>
    <property type="molecule type" value="Genomic_DNA"/>
</dbReference>
<reference evidence="1" key="1">
    <citation type="submission" date="2022-01" db="EMBL/GenBank/DDBJ databases">
        <title>Whole genome-based taxonomy of the Shewanellaceae.</title>
        <authorList>
            <person name="Martin-Rodriguez A.J."/>
        </authorList>
    </citation>
    <scope>NUCLEOTIDE SEQUENCE</scope>
    <source>
        <strain evidence="1">KCTC 23973</strain>
    </source>
</reference>
<name>A0A9X2CHE2_9GAMM</name>
<sequence length="127" mass="14173">MNEIIFETSWGEKLCFSPLISKAIADKFDIESEEWQGLADMEFNSAASLVSRLGKRLPTSTELHELHLWLTKTSDRSWPIGVNAIWSSTKSRNGCHCSVLLFNANCDADNDSRHCFVSCVSTICAEA</sequence>
<accession>A0A9X2CHE2</accession>
<evidence type="ECO:0000313" key="1">
    <source>
        <dbReference type="EMBL" id="MCL1139951.1"/>
    </source>
</evidence>
<dbReference type="RefSeq" id="WP_248951024.1">
    <property type="nucleotide sequence ID" value="NZ_JAKILB010000010.1"/>
</dbReference>
<dbReference type="AlphaFoldDB" id="A0A9X2CHE2"/>